<reference evidence="2" key="1">
    <citation type="submission" date="2023-10" db="EMBL/GenBank/DDBJ databases">
        <authorList>
            <person name="Chen Y."/>
            <person name="Shah S."/>
            <person name="Dougan E. K."/>
            <person name="Thang M."/>
            <person name="Chan C."/>
        </authorList>
    </citation>
    <scope>NUCLEOTIDE SEQUENCE [LARGE SCALE GENOMIC DNA]</scope>
</reference>
<keyword evidence="3" id="KW-1185">Reference proteome</keyword>
<sequence length="189" mass="20651">METALPDVLRGVPLRREPPLEILPGVESCPGCKISLGSHRRRAPLRLYGASPQSRCGVAIERRCTCCGRFFLGPWSRTRHNTKTGDYPVQRLRFHPDAEIGDVSSRQLPTPTIARRARPKTSSSPAASYGSADFAAGLDGKRGAKRFLRACLEGPPRHVPEVDAWLQQGCPRPPLQAGLHCADHDAVAE</sequence>
<accession>A0ABN9W4U3</accession>
<feature type="non-terminal residue" evidence="2">
    <location>
        <position position="189"/>
    </location>
</feature>
<dbReference type="EMBL" id="CAUYUJ010018156">
    <property type="protein sequence ID" value="CAK0881125.1"/>
    <property type="molecule type" value="Genomic_DNA"/>
</dbReference>
<feature type="region of interest" description="Disordered" evidence="1">
    <location>
        <begin position="113"/>
        <end position="132"/>
    </location>
</feature>
<evidence type="ECO:0000313" key="2">
    <source>
        <dbReference type="EMBL" id="CAK0881125.1"/>
    </source>
</evidence>
<dbReference type="Proteomes" id="UP001189429">
    <property type="component" value="Unassembled WGS sequence"/>
</dbReference>
<protein>
    <submittedName>
        <fullName evidence="2">Uncharacterized protein</fullName>
    </submittedName>
</protein>
<name>A0ABN9W4U3_9DINO</name>
<comment type="caution">
    <text evidence="2">The sequence shown here is derived from an EMBL/GenBank/DDBJ whole genome shotgun (WGS) entry which is preliminary data.</text>
</comment>
<evidence type="ECO:0000313" key="3">
    <source>
        <dbReference type="Proteomes" id="UP001189429"/>
    </source>
</evidence>
<evidence type="ECO:0000256" key="1">
    <source>
        <dbReference type="SAM" id="MobiDB-lite"/>
    </source>
</evidence>
<organism evidence="2 3">
    <name type="scientific">Prorocentrum cordatum</name>
    <dbReference type="NCBI Taxonomy" id="2364126"/>
    <lineage>
        <taxon>Eukaryota</taxon>
        <taxon>Sar</taxon>
        <taxon>Alveolata</taxon>
        <taxon>Dinophyceae</taxon>
        <taxon>Prorocentrales</taxon>
        <taxon>Prorocentraceae</taxon>
        <taxon>Prorocentrum</taxon>
    </lineage>
</organism>
<gene>
    <name evidence="2" type="ORF">PCOR1329_LOCUS64062</name>
</gene>
<proteinExistence type="predicted"/>